<keyword evidence="3" id="KW-0378">Hydrolase</keyword>
<feature type="region of interest" description="Disordered" evidence="4">
    <location>
        <begin position="261"/>
        <end position="372"/>
    </location>
</feature>
<protein>
    <recommendedName>
        <fullName evidence="2">N-acetylmuramoyl-L-alanine amidase</fullName>
        <ecNumber evidence="2">3.5.1.28</ecNumber>
    </recommendedName>
</protein>
<dbReference type="GO" id="GO:0008745">
    <property type="term" value="F:N-acetylmuramoyl-L-alanine amidase activity"/>
    <property type="evidence" value="ECO:0007669"/>
    <property type="project" value="UniProtKB-EC"/>
</dbReference>
<evidence type="ECO:0000256" key="1">
    <source>
        <dbReference type="ARBA" id="ARBA00001561"/>
    </source>
</evidence>
<dbReference type="SUPFAM" id="SSF53187">
    <property type="entry name" value="Zn-dependent exopeptidases"/>
    <property type="match status" value="1"/>
</dbReference>
<dbReference type="Proteomes" id="UP000704068">
    <property type="component" value="Unassembled WGS sequence"/>
</dbReference>
<dbReference type="PANTHER" id="PTHR30404">
    <property type="entry name" value="N-ACETYLMURAMOYL-L-ALANINE AMIDASE"/>
    <property type="match status" value="1"/>
</dbReference>
<feature type="compositionally biased region" description="Low complexity" evidence="4">
    <location>
        <begin position="335"/>
        <end position="349"/>
    </location>
</feature>
<sequence>MTKRLATYLLLCLCLLCEAAFAQNGKRFTLVIDPGHGGKDTGAPGAYSVEKNINLKVALAFGQLVERNCPDVKVIYTRKTDIFIPLQTRADIANNAKADLFISIHTNAVDGNRSAYGSETYTLGMARAEANLDVAKRENSVITYEQDYRQRYEGFDPRKSESYVIFELMQDRYMQQSVDLAQAIQRQYVRNNRRDKGVHQAGFLVLRKTSMPAVLTELGFITTPDEEAYLNSDRGVITLATCIYNGFLQYRKTHDRTAVGLPQPIFTSSDESTDDAEDKNTPPAEVVPLPSTTQQPTKPAERVIIVDPAPAKAANKPVARTQTKNAVTTPAKSIAPTKPAQSAKASSTSTKDKAGKTEKTTGGDKDKQKTAKGLHYRIQIAVNADRLSSNDKQFRGLSHLYIFKEGGRFKYVTGIYATKAEAQAALKEVKKSFTDAFIVKFNGDTHVP</sequence>
<proteinExistence type="predicted"/>
<organism evidence="7 8">
    <name type="scientific">Alloprevotella tannerae</name>
    <dbReference type="NCBI Taxonomy" id="76122"/>
    <lineage>
        <taxon>Bacteria</taxon>
        <taxon>Pseudomonadati</taxon>
        <taxon>Bacteroidota</taxon>
        <taxon>Bacteroidia</taxon>
        <taxon>Bacteroidales</taxon>
        <taxon>Prevotellaceae</taxon>
        <taxon>Alloprevotella</taxon>
    </lineage>
</organism>
<dbReference type="EC" id="3.5.1.28" evidence="2"/>
<reference evidence="7" key="1">
    <citation type="submission" date="2020-04" db="EMBL/GenBank/DDBJ databases">
        <title>Deep metagenomics examines the oral microbiome during advanced dental caries in children, revealing novel taxa and co-occurrences with host molecules.</title>
        <authorList>
            <person name="Baker J.L."/>
            <person name="Morton J.T."/>
            <person name="Dinis M."/>
            <person name="Alvarez R."/>
            <person name="Tran N.C."/>
            <person name="Knight R."/>
            <person name="Edlund A."/>
        </authorList>
    </citation>
    <scope>NUCLEOTIDE SEQUENCE</scope>
    <source>
        <strain evidence="7">JCVI_34_bin.1</strain>
    </source>
</reference>
<feature type="signal peptide" evidence="5">
    <location>
        <begin position="1"/>
        <end position="22"/>
    </location>
</feature>
<dbReference type="SMART" id="SM00646">
    <property type="entry name" value="Ami_3"/>
    <property type="match status" value="1"/>
</dbReference>
<dbReference type="GO" id="GO:0009253">
    <property type="term" value="P:peptidoglycan catabolic process"/>
    <property type="evidence" value="ECO:0007669"/>
    <property type="project" value="InterPro"/>
</dbReference>
<keyword evidence="5" id="KW-0732">Signal</keyword>
<dbReference type="EMBL" id="JABZGR010000016">
    <property type="protein sequence ID" value="MBF0970583.1"/>
    <property type="molecule type" value="Genomic_DNA"/>
</dbReference>
<dbReference type="PANTHER" id="PTHR30404:SF0">
    <property type="entry name" value="N-ACETYLMURAMOYL-L-ALANINE AMIDASE AMIC"/>
    <property type="match status" value="1"/>
</dbReference>
<evidence type="ECO:0000313" key="8">
    <source>
        <dbReference type="Proteomes" id="UP000704068"/>
    </source>
</evidence>
<dbReference type="Gene3D" id="3.40.630.40">
    <property type="entry name" value="Zn-dependent exopeptidases"/>
    <property type="match status" value="1"/>
</dbReference>
<evidence type="ECO:0000256" key="2">
    <source>
        <dbReference type="ARBA" id="ARBA00011901"/>
    </source>
</evidence>
<dbReference type="FunFam" id="3.40.630.40:FF:000005">
    <property type="entry name" value="N-acetylmuramoyl-L-alanine amidase (AmiA)"/>
    <property type="match status" value="1"/>
</dbReference>
<feature type="compositionally biased region" description="Polar residues" evidence="4">
    <location>
        <begin position="320"/>
        <end position="331"/>
    </location>
</feature>
<evidence type="ECO:0000256" key="5">
    <source>
        <dbReference type="SAM" id="SignalP"/>
    </source>
</evidence>
<evidence type="ECO:0000256" key="3">
    <source>
        <dbReference type="ARBA" id="ARBA00022801"/>
    </source>
</evidence>
<dbReference type="RefSeq" id="WP_303764104.1">
    <property type="nucleotide sequence ID" value="NZ_JABZGR010000016.1"/>
</dbReference>
<dbReference type="AlphaFoldDB" id="A0A929X011"/>
<feature type="compositionally biased region" description="Low complexity" evidence="4">
    <location>
        <begin position="308"/>
        <end position="319"/>
    </location>
</feature>
<name>A0A929X011_9BACT</name>
<dbReference type="Pfam" id="PF01520">
    <property type="entry name" value="Amidase_3"/>
    <property type="match status" value="1"/>
</dbReference>
<feature type="domain" description="MurNAc-LAA" evidence="6">
    <location>
        <begin position="90"/>
        <end position="248"/>
    </location>
</feature>
<evidence type="ECO:0000256" key="4">
    <source>
        <dbReference type="SAM" id="MobiDB-lite"/>
    </source>
</evidence>
<dbReference type="InterPro" id="IPR050695">
    <property type="entry name" value="N-acetylmuramoyl_amidase_3"/>
</dbReference>
<dbReference type="CDD" id="cd02696">
    <property type="entry name" value="MurNAc-LAA"/>
    <property type="match status" value="1"/>
</dbReference>
<dbReference type="InterPro" id="IPR002508">
    <property type="entry name" value="MurNAc-LAA_cat"/>
</dbReference>
<evidence type="ECO:0000313" key="7">
    <source>
        <dbReference type="EMBL" id="MBF0970583.1"/>
    </source>
</evidence>
<gene>
    <name evidence="7" type="ORF">HXK21_06025</name>
</gene>
<comment type="caution">
    <text evidence="7">The sequence shown here is derived from an EMBL/GenBank/DDBJ whole genome shotgun (WGS) entry which is preliminary data.</text>
</comment>
<feature type="chain" id="PRO_5037205075" description="N-acetylmuramoyl-L-alanine amidase" evidence="5">
    <location>
        <begin position="23"/>
        <end position="448"/>
    </location>
</feature>
<comment type="catalytic activity">
    <reaction evidence="1">
        <text>Hydrolyzes the link between N-acetylmuramoyl residues and L-amino acid residues in certain cell-wall glycopeptides.</text>
        <dbReference type="EC" id="3.5.1.28"/>
    </reaction>
</comment>
<dbReference type="GO" id="GO:0030288">
    <property type="term" value="C:outer membrane-bounded periplasmic space"/>
    <property type="evidence" value="ECO:0007669"/>
    <property type="project" value="TreeGrafter"/>
</dbReference>
<accession>A0A929X011</accession>
<feature type="compositionally biased region" description="Basic and acidic residues" evidence="4">
    <location>
        <begin position="350"/>
        <end position="369"/>
    </location>
</feature>
<evidence type="ECO:0000259" key="6">
    <source>
        <dbReference type="SMART" id="SM00646"/>
    </source>
</evidence>